<keyword evidence="5 12" id="KW-0378">Hydrolase</keyword>
<evidence type="ECO:0000256" key="6">
    <source>
        <dbReference type="ARBA" id="ARBA00022806"/>
    </source>
</evidence>
<evidence type="ECO:0000313" key="12">
    <source>
        <dbReference type="EMBL" id="TEB09357.1"/>
    </source>
</evidence>
<evidence type="ECO:0000259" key="11">
    <source>
        <dbReference type="PROSITE" id="PS51194"/>
    </source>
</evidence>
<dbReference type="GO" id="GO:0016787">
    <property type="term" value="F:hydrolase activity"/>
    <property type="evidence" value="ECO:0007669"/>
    <property type="project" value="UniProtKB-KW"/>
</dbReference>
<comment type="similarity">
    <text evidence="1">Belongs to the SNF2/RAD54 helicase family.</text>
</comment>
<dbReference type="PROSITE" id="PS50089">
    <property type="entry name" value="ZF_RING_2"/>
    <property type="match status" value="1"/>
</dbReference>
<dbReference type="PROSITE" id="PS51194">
    <property type="entry name" value="HELICASE_CTER"/>
    <property type="match status" value="1"/>
</dbReference>
<dbReference type="Gene3D" id="3.30.40.10">
    <property type="entry name" value="Zinc/RING finger domain, C3HC4 (zinc finger)"/>
    <property type="match status" value="1"/>
</dbReference>
<dbReference type="STRING" id="71717.A0A4Y7RM31"/>
<dbReference type="InterPro" id="IPR017907">
    <property type="entry name" value="Znf_RING_CS"/>
</dbReference>
<dbReference type="PANTHER" id="PTHR45626">
    <property type="entry name" value="TRANSCRIPTION TERMINATION FACTOR 2-RELATED"/>
    <property type="match status" value="1"/>
</dbReference>
<dbReference type="EMBL" id="QPFP01000508">
    <property type="protein sequence ID" value="TEB09357.1"/>
    <property type="molecule type" value="Genomic_DNA"/>
</dbReference>
<dbReference type="SMART" id="SM00490">
    <property type="entry name" value="HELICc"/>
    <property type="match status" value="1"/>
</dbReference>
<evidence type="ECO:0000256" key="7">
    <source>
        <dbReference type="ARBA" id="ARBA00022833"/>
    </source>
</evidence>
<dbReference type="PANTHER" id="PTHR45626:SF22">
    <property type="entry name" value="DNA REPAIR PROTEIN RAD5"/>
    <property type="match status" value="1"/>
</dbReference>
<organism evidence="12 13">
    <name type="scientific">Coprinellus micaceus</name>
    <name type="common">Glistening ink-cap mushroom</name>
    <name type="synonym">Coprinus micaceus</name>
    <dbReference type="NCBI Taxonomy" id="71717"/>
    <lineage>
        <taxon>Eukaryota</taxon>
        <taxon>Fungi</taxon>
        <taxon>Dikarya</taxon>
        <taxon>Basidiomycota</taxon>
        <taxon>Agaricomycotina</taxon>
        <taxon>Agaricomycetes</taxon>
        <taxon>Agaricomycetidae</taxon>
        <taxon>Agaricales</taxon>
        <taxon>Agaricineae</taxon>
        <taxon>Psathyrellaceae</taxon>
        <taxon>Coprinellus</taxon>
    </lineage>
</organism>
<dbReference type="InterPro" id="IPR001841">
    <property type="entry name" value="Znf_RING"/>
</dbReference>
<evidence type="ECO:0000256" key="9">
    <source>
        <dbReference type="PROSITE-ProRule" id="PRU00175"/>
    </source>
</evidence>
<keyword evidence="8" id="KW-0067">ATP-binding</keyword>
<feature type="domain" description="RING-type" evidence="10">
    <location>
        <begin position="42"/>
        <end position="86"/>
    </location>
</feature>
<keyword evidence="13" id="KW-1185">Reference proteome</keyword>
<evidence type="ECO:0000256" key="4">
    <source>
        <dbReference type="ARBA" id="ARBA00022771"/>
    </source>
</evidence>
<dbReference type="SMART" id="SM00184">
    <property type="entry name" value="RING"/>
    <property type="match status" value="1"/>
</dbReference>
<feature type="domain" description="Helicase C-terminal" evidence="11">
    <location>
        <begin position="130"/>
        <end position="284"/>
    </location>
</feature>
<evidence type="ECO:0000313" key="13">
    <source>
        <dbReference type="Proteomes" id="UP000298030"/>
    </source>
</evidence>
<dbReference type="Pfam" id="PF00097">
    <property type="entry name" value="zf-C3HC4"/>
    <property type="match status" value="1"/>
</dbReference>
<evidence type="ECO:0000256" key="2">
    <source>
        <dbReference type="ARBA" id="ARBA00022723"/>
    </source>
</evidence>
<dbReference type="PROSITE" id="PS00518">
    <property type="entry name" value="ZF_RING_1"/>
    <property type="match status" value="1"/>
</dbReference>
<dbReference type="Proteomes" id="UP000298030">
    <property type="component" value="Unassembled WGS sequence"/>
</dbReference>
<dbReference type="AlphaFoldDB" id="A0A4Y7RM31"/>
<keyword evidence="4 9" id="KW-0863">Zinc-finger</keyword>
<keyword evidence="2" id="KW-0479">Metal-binding</keyword>
<protein>
    <submittedName>
        <fullName evidence="12">P-loop containing nucleoside triphosphate hydrolase protein</fullName>
    </submittedName>
</protein>
<name>A0A4Y7RM31_COPMI</name>
<evidence type="ECO:0000259" key="10">
    <source>
        <dbReference type="PROSITE" id="PS50089"/>
    </source>
</evidence>
<sequence length="304" mass="34429">IDVIDVDDLLQQFTKEENREERPNAFAEHFLENLANEEVEECPICFSEMENPVIIPECMHQFCKDCIVAHIGISEEKGQVPACPTCATGHLQASKLVEVVRTKSEEGATSSQPVKQEITLRRNDFQSSTKLDALLHNLRKLRDQDPCFRAVVFSQFTSFMDLIQTVLEREGFDHYRFDGTMDIKTKAAAISEFKVDSRKPKILVISLKAGGVGLNLTNANHVFMMDCWWNAATENQAVDRVHRIGQEKTVYVKHFIVARTIEGRILEIQKRKTAIVNEAFKGTRAGKASDPESIQNLKIMFGDN</sequence>
<dbReference type="InterPro" id="IPR050628">
    <property type="entry name" value="SNF2_RAD54_helicase_TF"/>
</dbReference>
<dbReference type="SUPFAM" id="SSF57850">
    <property type="entry name" value="RING/U-box"/>
    <property type="match status" value="1"/>
</dbReference>
<dbReference type="OrthoDB" id="448448at2759"/>
<dbReference type="CDD" id="cd18793">
    <property type="entry name" value="SF2_C_SNF"/>
    <property type="match status" value="1"/>
</dbReference>
<proteinExistence type="inferred from homology"/>
<evidence type="ECO:0000256" key="1">
    <source>
        <dbReference type="ARBA" id="ARBA00007025"/>
    </source>
</evidence>
<dbReference type="InterPro" id="IPR001650">
    <property type="entry name" value="Helicase_C-like"/>
</dbReference>
<dbReference type="GO" id="GO:0004386">
    <property type="term" value="F:helicase activity"/>
    <property type="evidence" value="ECO:0007669"/>
    <property type="project" value="UniProtKB-KW"/>
</dbReference>
<dbReference type="InterPro" id="IPR049730">
    <property type="entry name" value="SNF2/RAD54-like_C"/>
</dbReference>
<evidence type="ECO:0000256" key="8">
    <source>
        <dbReference type="ARBA" id="ARBA00022840"/>
    </source>
</evidence>
<comment type="caution">
    <text evidence="12">The sequence shown here is derived from an EMBL/GenBank/DDBJ whole genome shotgun (WGS) entry which is preliminary data.</text>
</comment>
<dbReference type="GO" id="GO:0005634">
    <property type="term" value="C:nucleus"/>
    <property type="evidence" value="ECO:0007669"/>
    <property type="project" value="TreeGrafter"/>
</dbReference>
<dbReference type="InterPro" id="IPR013083">
    <property type="entry name" value="Znf_RING/FYVE/PHD"/>
</dbReference>
<evidence type="ECO:0000256" key="3">
    <source>
        <dbReference type="ARBA" id="ARBA00022741"/>
    </source>
</evidence>
<dbReference type="GO" id="GO:0008270">
    <property type="term" value="F:zinc ion binding"/>
    <property type="evidence" value="ECO:0007669"/>
    <property type="project" value="UniProtKB-KW"/>
</dbReference>
<keyword evidence="7" id="KW-0862">Zinc</keyword>
<dbReference type="InterPro" id="IPR027417">
    <property type="entry name" value="P-loop_NTPase"/>
</dbReference>
<gene>
    <name evidence="12" type="ORF">FA13DRAFT_1722532</name>
</gene>
<dbReference type="Pfam" id="PF00271">
    <property type="entry name" value="Helicase_C"/>
    <property type="match status" value="1"/>
</dbReference>
<dbReference type="Gene3D" id="3.40.50.300">
    <property type="entry name" value="P-loop containing nucleotide triphosphate hydrolases"/>
    <property type="match status" value="1"/>
</dbReference>
<keyword evidence="6" id="KW-0347">Helicase</keyword>
<feature type="non-terminal residue" evidence="12">
    <location>
        <position position="1"/>
    </location>
</feature>
<dbReference type="InterPro" id="IPR018957">
    <property type="entry name" value="Znf_C3HC4_RING-type"/>
</dbReference>
<dbReference type="GO" id="GO:0006281">
    <property type="term" value="P:DNA repair"/>
    <property type="evidence" value="ECO:0007669"/>
    <property type="project" value="TreeGrafter"/>
</dbReference>
<dbReference type="SUPFAM" id="SSF52540">
    <property type="entry name" value="P-loop containing nucleoside triphosphate hydrolases"/>
    <property type="match status" value="1"/>
</dbReference>
<evidence type="ECO:0000256" key="5">
    <source>
        <dbReference type="ARBA" id="ARBA00022801"/>
    </source>
</evidence>
<dbReference type="GO" id="GO:0005524">
    <property type="term" value="F:ATP binding"/>
    <property type="evidence" value="ECO:0007669"/>
    <property type="project" value="UniProtKB-KW"/>
</dbReference>
<reference evidence="12 13" key="1">
    <citation type="journal article" date="2019" name="Nat. Ecol. Evol.">
        <title>Megaphylogeny resolves global patterns of mushroom evolution.</title>
        <authorList>
            <person name="Varga T."/>
            <person name="Krizsan K."/>
            <person name="Foldi C."/>
            <person name="Dima B."/>
            <person name="Sanchez-Garcia M."/>
            <person name="Sanchez-Ramirez S."/>
            <person name="Szollosi G.J."/>
            <person name="Szarkandi J.G."/>
            <person name="Papp V."/>
            <person name="Albert L."/>
            <person name="Andreopoulos W."/>
            <person name="Angelini C."/>
            <person name="Antonin V."/>
            <person name="Barry K.W."/>
            <person name="Bougher N.L."/>
            <person name="Buchanan P."/>
            <person name="Buyck B."/>
            <person name="Bense V."/>
            <person name="Catcheside P."/>
            <person name="Chovatia M."/>
            <person name="Cooper J."/>
            <person name="Damon W."/>
            <person name="Desjardin D."/>
            <person name="Finy P."/>
            <person name="Geml J."/>
            <person name="Haridas S."/>
            <person name="Hughes K."/>
            <person name="Justo A."/>
            <person name="Karasinski D."/>
            <person name="Kautmanova I."/>
            <person name="Kiss B."/>
            <person name="Kocsube S."/>
            <person name="Kotiranta H."/>
            <person name="LaButti K.M."/>
            <person name="Lechner B.E."/>
            <person name="Liimatainen K."/>
            <person name="Lipzen A."/>
            <person name="Lukacs Z."/>
            <person name="Mihaltcheva S."/>
            <person name="Morgado L.N."/>
            <person name="Niskanen T."/>
            <person name="Noordeloos M.E."/>
            <person name="Ohm R.A."/>
            <person name="Ortiz-Santana B."/>
            <person name="Ovrebo C."/>
            <person name="Racz N."/>
            <person name="Riley R."/>
            <person name="Savchenko A."/>
            <person name="Shiryaev A."/>
            <person name="Soop K."/>
            <person name="Spirin V."/>
            <person name="Szebenyi C."/>
            <person name="Tomsovsky M."/>
            <person name="Tulloss R.E."/>
            <person name="Uehling J."/>
            <person name="Grigoriev I.V."/>
            <person name="Vagvolgyi C."/>
            <person name="Papp T."/>
            <person name="Martin F.M."/>
            <person name="Miettinen O."/>
            <person name="Hibbett D.S."/>
            <person name="Nagy L.G."/>
        </authorList>
    </citation>
    <scope>NUCLEOTIDE SEQUENCE [LARGE SCALE GENOMIC DNA]</scope>
    <source>
        <strain evidence="12 13">FP101781</strain>
    </source>
</reference>
<accession>A0A4Y7RM31</accession>
<dbReference type="GO" id="GO:0008094">
    <property type="term" value="F:ATP-dependent activity, acting on DNA"/>
    <property type="evidence" value="ECO:0007669"/>
    <property type="project" value="TreeGrafter"/>
</dbReference>
<keyword evidence="3" id="KW-0547">Nucleotide-binding</keyword>